<organism evidence="1 2">
    <name type="scientific">Eretmocerus hayati</name>
    <dbReference type="NCBI Taxonomy" id="131215"/>
    <lineage>
        <taxon>Eukaryota</taxon>
        <taxon>Metazoa</taxon>
        <taxon>Ecdysozoa</taxon>
        <taxon>Arthropoda</taxon>
        <taxon>Hexapoda</taxon>
        <taxon>Insecta</taxon>
        <taxon>Pterygota</taxon>
        <taxon>Neoptera</taxon>
        <taxon>Endopterygota</taxon>
        <taxon>Hymenoptera</taxon>
        <taxon>Apocrita</taxon>
        <taxon>Proctotrupomorpha</taxon>
        <taxon>Chalcidoidea</taxon>
        <taxon>Aphelinidae</taxon>
        <taxon>Aphelininae</taxon>
        <taxon>Eretmocerus</taxon>
    </lineage>
</organism>
<evidence type="ECO:0000313" key="2">
    <source>
        <dbReference type="Proteomes" id="UP001239111"/>
    </source>
</evidence>
<name>A0ACC2NJE5_9HYME</name>
<accession>A0ACC2NJE5</accession>
<sequence>MAGDDYSESLESESLNDPYGLKDVSSEYFEDFNSSQLSSKSEIKVPFEELLEESNDEDDEPDIMEDTKHNQHSNLSSPQAEDSVNMEKTCVQKVPEMPAFVLHSEDGNSIVDEAPLLEPLATNDEINYNEHALSPNFKVVGDGAASDPEQHGVLINNQKISKNPRQRNGSSVNSENISESIGSRSDDFQSDDESEIMQIGRTSLKLIKCSNFAIHIHNHKEQ</sequence>
<proteinExistence type="predicted"/>
<keyword evidence="2" id="KW-1185">Reference proteome</keyword>
<reference evidence="1" key="1">
    <citation type="submission" date="2023-04" db="EMBL/GenBank/DDBJ databases">
        <title>A chromosome-level genome assembly of the parasitoid wasp Eretmocerus hayati.</title>
        <authorList>
            <person name="Zhong Y."/>
            <person name="Liu S."/>
            <person name="Liu Y."/>
        </authorList>
    </citation>
    <scope>NUCLEOTIDE SEQUENCE</scope>
    <source>
        <strain evidence="1">ZJU_SS_LIU_2023</strain>
    </source>
</reference>
<gene>
    <name evidence="1" type="ORF">QAD02_002638</name>
</gene>
<protein>
    <submittedName>
        <fullName evidence="1">Uncharacterized protein</fullName>
    </submittedName>
</protein>
<evidence type="ECO:0000313" key="1">
    <source>
        <dbReference type="EMBL" id="KAJ8671379.1"/>
    </source>
</evidence>
<comment type="caution">
    <text evidence="1">The sequence shown here is derived from an EMBL/GenBank/DDBJ whole genome shotgun (WGS) entry which is preliminary data.</text>
</comment>
<dbReference type="EMBL" id="CM056743">
    <property type="protein sequence ID" value="KAJ8671379.1"/>
    <property type="molecule type" value="Genomic_DNA"/>
</dbReference>
<dbReference type="Proteomes" id="UP001239111">
    <property type="component" value="Chromosome 3"/>
</dbReference>